<keyword evidence="1" id="KW-1185">Reference proteome</keyword>
<name>A0A1I7WJ77_HETBA</name>
<organism evidence="1 2">
    <name type="scientific">Heterorhabditis bacteriophora</name>
    <name type="common">Entomopathogenic nematode worm</name>
    <dbReference type="NCBI Taxonomy" id="37862"/>
    <lineage>
        <taxon>Eukaryota</taxon>
        <taxon>Metazoa</taxon>
        <taxon>Ecdysozoa</taxon>
        <taxon>Nematoda</taxon>
        <taxon>Chromadorea</taxon>
        <taxon>Rhabditida</taxon>
        <taxon>Rhabditina</taxon>
        <taxon>Rhabditomorpha</taxon>
        <taxon>Strongyloidea</taxon>
        <taxon>Heterorhabditidae</taxon>
        <taxon>Heterorhabditis</taxon>
    </lineage>
</organism>
<evidence type="ECO:0000313" key="2">
    <source>
        <dbReference type="WBParaSite" id="Hba_05071"/>
    </source>
</evidence>
<sequence>MIWSAFRATELLDLAFVATKMNSADNQDLHLATRYCHNPRHSKHQDLVGGQWCGHYEVAIALPDLNPMENLWAFLVCQIYGNNYQFNTVKGLQSALAKHGAK</sequence>
<dbReference type="WBParaSite" id="Hba_05071">
    <property type="protein sequence ID" value="Hba_05071"/>
    <property type="gene ID" value="Hba_05071"/>
</dbReference>
<dbReference type="Proteomes" id="UP000095283">
    <property type="component" value="Unplaced"/>
</dbReference>
<reference evidence="2" key="1">
    <citation type="submission" date="2016-11" db="UniProtKB">
        <authorList>
            <consortium name="WormBaseParasite"/>
        </authorList>
    </citation>
    <scope>IDENTIFICATION</scope>
</reference>
<accession>A0A1I7WJ77</accession>
<evidence type="ECO:0000313" key="1">
    <source>
        <dbReference type="Proteomes" id="UP000095283"/>
    </source>
</evidence>
<protein>
    <submittedName>
        <fullName evidence="2">DDE_3 domain-containing protein</fullName>
    </submittedName>
</protein>
<dbReference type="AlphaFoldDB" id="A0A1I7WJ77"/>
<proteinExistence type="predicted"/>